<dbReference type="InterPro" id="IPR000873">
    <property type="entry name" value="AMP-dep_synth/lig_dom"/>
</dbReference>
<keyword evidence="4" id="KW-0677">Repeat</keyword>
<dbReference type="UniPathway" id="UPA00011"/>
<evidence type="ECO:0000256" key="1">
    <source>
        <dbReference type="ARBA" id="ARBA00001957"/>
    </source>
</evidence>
<dbReference type="InterPro" id="IPR036736">
    <property type="entry name" value="ACP-like_sf"/>
</dbReference>
<dbReference type="Pfam" id="PF00668">
    <property type="entry name" value="Condensation"/>
    <property type="match status" value="4"/>
</dbReference>
<dbReference type="InterPro" id="IPR009081">
    <property type="entry name" value="PP-bd_ACP"/>
</dbReference>
<dbReference type="InterPro" id="IPR042099">
    <property type="entry name" value="ANL_N_sf"/>
</dbReference>
<dbReference type="Proteomes" id="UP000563898">
    <property type="component" value="Unassembled WGS sequence"/>
</dbReference>
<accession>A0A846WGR3</accession>
<dbReference type="PROSITE" id="PS00012">
    <property type="entry name" value="PHOSPHOPANTETHEINE"/>
    <property type="match status" value="3"/>
</dbReference>
<sequence>MSSLGSNVLTTIAPTALQEMRSRLGDVGVGSTAATIALATAWWAARSSAVDGSPAPAVSLRVVDGGRTTTEISTTPLFGSSSPGEVGLVDVAGGLDTVAALRNRTEKSEDTAVVAEVGSVRVSTRLDGDGLGVSTDAPVSPDDLTDLVGDLVTHPDRRLDSVRPDTAEQRLRRQRRWNDTDAPRRRPDVVELIADHVRATPDALAVIDDRHRLSYRELWLRAASLADELEDRGIGDEALVGIAMDRGADMVVAIVAALMTGGAFVPVDPEWPDARRRDVIGRAQVRVLVTRRGADSPHDGADDPAIIEFDCDAELPDQEVDPATRPMRGAGLAYVVFTSGSTGKPKGAMIRREAIVERLLWQRDEILGFGPTDAALFKAPLAFDISINEILLPLISGGRVVVAHAGGERDPQYLLDLIAREHVTFAYLVSSMLDVLLALADGGSRLDSLRHVWCGGELLTQALFRRFREQLQIPMYHGYGPAEATIGVSHVIYAGDDDRMGPSIGSANPNTALYVLDAELRPSVAGEPGELYAAGFLLGRGYVGQGDLTAARYVADPFGRPGERMYRTGDLARRLDDGSLEFLGRADNQVKVRGMRLELEDVEAGLAEHPDVRMPCVTLQDGRLIGYVVCHRGRHPSGADIREWSRSVLPDYMVPATVMVLDAFPMTVNGKLDRRALPDPDFSEALGPQPDLAVGEPRAEASPALAAVTAALAGALGIDRIGPDTDFFDVGGDSLRAIGVLGALRREGWSATVSDVFDARTPRALAARVTRAGHQPDPDDRPDGVVDAMPIIRWAGEIAEHIDGFVQAVELRAPDDLDQAAAQSILTATVRAHPALAATVVTGPRLHLRIPRAEEIDVVPVTELASGTADESIELLTGQLDPAHGVVLAAGLRVAADGTRGLLVVIHHLVIDGVSWDILTDDLTRAMAAWREGLLDDSGSPTTNVDPPVQAEGTSLRRWSELLIAAAPDIEADRAYFDDVLAHPDTPLADDPTELTARVADEVTRVHEFGGPGAEALLGEVVAGYATSAEAVLMTALSLTLARFRSEQRGADHQGAHAHTHSVVELEGHGRETRHIPTPGGGEADLSRTVGWFTTLYPVLVDPGAVDLDDPAEVSRALKAVKDQLSAVPHRGIGYGIGRYLGPEADTAPDRSPQVLFNYLGRVGAAEAKDFAPLGPTGQLGERRDPRQRLPRELEFNAITEPGPDGAVLRTTISWAAGRFGDDRIDRLLDLWERSLRAVSGIAALASHSAGDFALTPGGEVILDQDELDAIDGPGLVDVLPPTPLQQGMHFHSIFDGAQSSMYVEQQILTLRGTLDVERLQTAAAMLLRRHPTLAAAFRTTRSGRVYQLLDTDCADRLEFTVLDRTAEQVSIDEIARADRDRGFDPETAPLMRYTVIPDGDDHVVVQTVHHLIADGWSVPIALRELFAAYRDTGYGDIGYGDTTGRDRTEVPAHRLDRGFAGYLRWIAARPHDTDVARWRDELAGRLHPVVVAPGATASTTLAEMALDAPELATLAARTRAAGLRLPDVVEAAWGLALRRMTGVDDGTDVVFGSTVSGRDAPVDGIDDAVGMFINTVPVRAPGAAPTRRARDLVDGLAAHHDRVRDCLHIGLTDIARTAGRSAGELFDTLVVVEIGTGADQIDTSGTGLEIVDIVNDGAPHYPLTLVITPDSPAPLRLIHDESVIPRARAERIAAHLVTATTMLLTDCTVAEVSSALDAPVDHDEHDDRDDATLAHVWNSAVRAHHDRPALGDLRAQSAPATRTYGEIDSSATALAEQIRRALPALTAGDPPPRVALLIERSSRFAEAVIAAVLAGVTYVPLDPYSPQQRLDLIVDDCRPALIVASPDHAGLAKRIADDHIPVLCPDPDRRDSPAEPGGALPQPHRVRPDDPAYILYTSGSTGVPKGVVVTHRNVVSLLRNAESHVVTGPDDIWCVAHSFAFDFSVWELWAPLRAGALAVVVDHALTRIPADLACALRDARITVLNQTPTAFAALDATGVTLPDLRYLIFGGERLEPALTGRWLDRHPDAVAINMYGITETTVHVTALAITEGIREDSGSPIGRPLDGLVTHVLDEQLRPVAVGDTGILYVSGPQVSAGYHRRPDLTATRFVANPFRTNPLRDGGDRLYCSGDVVRVRPDGGMDYIGRADRQVQVRGFRIETGEVEAALRRSGVATEAAVLAVDTADGPRLRAAIVADGAQGSGEDHAARARRAARESLPAHMVPDEVLVVDALPRTVNGKRDDERLRELLVTIPVAAIPEMAAPDSGDPHVPDTRVTAVASVIAEALDLDAVGGNDDFFMLGGDSIVAIRVANRLTASGVKVTPRDVFLGRTPARIAERLGTDAVPVLSSAAADSGTGVAPVPTPILLRQHEWGFPDDLVQARLVRTPQGVTADQLRTALTAAVDAHPMLGAVITGTEADAALSISMPDSGPATPPVRESASADPADAVRELIDDISLADGRPIAAALLDAGQCVVLLAHHAVVDSVSWMVIVDDLEQALRGGRPAAEPSSYATYAQQVMRAAYSPVIASDLEHWRDLHTTEPLVAATVFDAHRITTHTVEVDGPEVAVVIDEAASALGAAVTEVIVALMLASVARLLGTEPTLLVDIEGHGRPDPGEPVRGGDVALDCGRTVGWFTQIAPVRVTARTDAAVTSRELAAALADQPDPLGYMALRHIHARTSRLLAEGGAQILVNYLGRGESREVLPTPPPSAPPRTPYAVEADVWVSGSSPRLVVQFAVAESISDIVGQEITAETITDAVRSSVGALAAEIDRTADRGPVPVPPTVLQRGLLFQSQVAPSGSYHAQTALTFDREIDPDQLAEAFADAVVVHPAMGARFDLAAATPTQYLPGRDERVLLPVEIVHTDDTSSDEHILRERDRAQPIPLDRSPAARATIVRRAGHGDTVLFTYHLALLDGWSRARFLTEFLDRLRDREQSAVRTPRPARPGFAEVATLLEDRDHRQDLAFWRSVLGGMAGPTLLGRPAALDALVPAAAEGLPRKIIRCLDTTETADLLAAGRAHGVTLTALATVAMALTLHRATGESDVLFGLSVSGRDLLEVPGIDEVVGVLLNTVPVRVEVDAWRPVREMLRSVSDDRAAAMPHDGADLGEIHRELGVTALFDSLVVIQNFLDPEAARETRDRHGILTEEAEDSTHFALTWVFTPGDEMTLKVEYRAELVDETTATGLADHAMAVLRALSRTAQAPDTPLAALPVASDPAVSGPNPAAVAAANGPWSSTVMDEFAAAVRREPESVALVCGAVRWSLGELADRVMRLAGRLAEASVAPGSTVAIAVPRSAEVVVAILGVLWSGARYTPLDLEHPDDRLRAICDDCDPDIVLVSDESSQRMSTVVPADRLMPVTDDPAAPALAASRARADGDAYVIYTSGSTGTPKGVVIGHAGLANMLANHRRRIFAPAVQSAGRRFRVAHAISFAFDMSWEELLWLAEGHEVHICDEELRRDATGLVAYVAEHRIDVLNVTPGQADQLVAEGLLAAQAHIPPLILLGGEAVSATLWARLRATAGTRGYNLYGPTEYTINTLGVGTDESATPSIGRPVDNTEVMILDKWLRPVPDGVAGELYVTGVGLARGYLHLAARTAATMVACPAGAAGERMYRTGDLVRRNSDGLIDYLGRTDDQVKIRGHRVDPGEVSAVVLERFADRVRDAVTIARDGVLCCHLVADTDDPAHLTTLVRDGLRDAVPDYLVPTRFSVQERIPLTLNGKIDHAKLGAGDFVESGGRPLAGPQEALVADLMAEALDCDDVDSDVDFFAVGGHSMSAVRLAALLRGEFGRPVSVREVYELRTVSAIAAEFG</sequence>
<dbReference type="InterPro" id="IPR020845">
    <property type="entry name" value="AMP-binding_CS"/>
</dbReference>
<dbReference type="NCBIfam" id="TIGR01733">
    <property type="entry name" value="AA-adenyl-dom"/>
    <property type="match status" value="3"/>
</dbReference>
<dbReference type="InterPro" id="IPR010060">
    <property type="entry name" value="NRPS_synth"/>
</dbReference>
<organism evidence="8 9">
    <name type="scientific">Gordonia polyisoprenivorans</name>
    <dbReference type="NCBI Taxonomy" id="84595"/>
    <lineage>
        <taxon>Bacteria</taxon>
        <taxon>Bacillati</taxon>
        <taxon>Actinomycetota</taxon>
        <taxon>Actinomycetes</taxon>
        <taxon>Mycobacteriales</taxon>
        <taxon>Gordoniaceae</taxon>
        <taxon>Gordonia</taxon>
    </lineage>
</organism>
<proteinExistence type="predicted"/>
<dbReference type="InterPro" id="IPR020806">
    <property type="entry name" value="PKS_PP-bd"/>
</dbReference>
<evidence type="ECO:0000259" key="7">
    <source>
        <dbReference type="PROSITE" id="PS50075"/>
    </source>
</evidence>
<dbReference type="InterPro" id="IPR023213">
    <property type="entry name" value="CAT-like_dom_sf"/>
</dbReference>
<dbReference type="EMBL" id="JAAXPC010000002">
    <property type="protein sequence ID" value="NKY00678.1"/>
    <property type="molecule type" value="Genomic_DNA"/>
</dbReference>
<dbReference type="GO" id="GO:0031177">
    <property type="term" value="F:phosphopantetheine binding"/>
    <property type="evidence" value="ECO:0007669"/>
    <property type="project" value="InterPro"/>
</dbReference>
<dbReference type="Gene3D" id="3.40.50.12780">
    <property type="entry name" value="N-terminal domain of ligase-like"/>
    <property type="match status" value="2"/>
</dbReference>
<evidence type="ECO:0000313" key="9">
    <source>
        <dbReference type="Proteomes" id="UP000563898"/>
    </source>
</evidence>
<dbReference type="GO" id="GO:0005737">
    <property type="term" value="C:cytoplasm"/>
    <property type="evidence" value="ECO:0007669"/>
    <property type="project" value="TreeGrafter"/>
</dbReference>
<evidence type="ECO:0000256" key="6">
    <source>
        <dbReference type="SAM" id="MobiDB-lite"/>
    </source>
</evidence>
<dbReference type="NCBIfam" id="NF003417">
    <property type="entry name" value="PRK04813.1"/>
    <property type="match status" value="3"/>
</dbReference>
<dbReference type="InterPro" id="IPR010071">
    <property type="entry name" value="AA_adenyl_dom"/>
</dbReference>
<dbReference type="SUPFAM" id="SSF52777">
    <property type="entry name" value="CoA-dependent acyltransferases"/>
    <property type="match status" value="8"/>
</dbReference>
<dbReference type="Gene3D" id="3.30.559.30">
    <property type="entry name" value="Nonribosomal peptide synthetase, condensation domain"/>
    <property type="match status" value="4"/>
</dbReference>
<dbReference type="InterPro" id="IPR025110">
    <property type="entry name" value="AMP-bd_C"/>
</dbReference>
<evidence type="ECO:0000313" key="8">
    <source>
        <dbReference type="EMBL" id="NKY00678.1"/>
    </source>
</evidence>
<comment type="cofactor">
    <cofactor evidence="1">
        <name>pantetheine 4'-phosphate</name>
        <dbReference type="ChEBI" id="CHEBI:47942"/>
    </cofactor>
</comment>
<dbReference type="SUPFAM" id="SSF47336">
    <property type="entry name" value="ACP-like"/>
    <property type="match status" value="3"/>
</dbReference>
<feature type="region of interest" description="Disordered" evidence="6">
    <location>
        <begin position="1865"/>
        <end position="1889"/>
    </location>
</feature>
<dbReference type="Gene3D" id="3.30.300.30">
    <property type="match status" value="3"/>
</dbReference>
<reference evidence="8 9" key="1">
    <citation type="submission" date="2020-04" db="EMBL/GenBank/DDBJ databases">
        <title>MicrobeNet Type strains.</title>
        <authorList>
            <person name="Nicholson A.C."/>
        </authorList>
    </citation>
    <scope>NUCLEOTIDE SEQUENCE [LARGE SCALE GENOMIC DNA]</scope>
    <source>
        <strain evidence="8 9">ATCC BAA-14</strain>
    </source>
</reference>
<dbReference type="PROSITE" id="PS00455">
    <property type="entry name" value="AMP_BINDING"/>
    <property type="match status" value="3"/>
</dbReference>
<feature type="domain" description="Carrier" evidence="7">
    <location>
        <begin position="3741"/>
        <end position="3813"/>
    </location>
</feature>
<evidence type="ECO:0000256" key="2">
    <source>
        <dbReference type="ARBA" id="ARBA00022450"/>
    </source>
</evidence>
<dbReference type="Pfam" id="PF00501">
    <property type="entry name" value="AMP-binding"/>
    <property type="match status" value="3"/>
</dbReference>
<dbReference type="SUPFAM" id="SSF56801">
    <property type="entry name" value="Acetyl-CoA synthetase-like"/>
    <property type="match status" value="3"/>
</dbReference>
<dbReference type="InterPro" id="IPR006162">
    <property type="entry name" value="Ppantetheine_attach_site"/>
</dbReference>
<feature type="region of interest" description="Disordered" evidence="6">
    <location>
        <begin position="163"/>
        <end position="182"/>
    </location>
</feature>
<dbReference type="Pfam" id="PF13193">
    <property type="entry name" value="AMP-binding_C"/>
    <property type="match status" value="2"/>
</dbReference>
<dbReference type="GO" id="GO:0008610">
    <property type="term" value="P:lipid biosynthetic process"/>
    <property type="evidence" value="ECO:0007669"/>
    <property type="project" value="UniProtKB-ARBA"/>
</dbReference>
<dbReference type="Gene3D" id="2.30.38.10">
    <property type="entry name" value="Luciferase, Domain 3"/>
    <property type="match status" value="1"/>
</dbReference>
<dbReference type="FunFam" id="3.40.50.12780:FF:000012">
    <property type="entry name" value="Non-ribosomal peptide synthetase"/>
    <property type="match status" value="1"/>
</dbReference>
<dbReference type="RefSeq" id="WP_006369465.1">
    <property type="nucleotide sequence ID" value="NZ_JAAXPC010000002.1"/>
</dbReference>
<dbReference type="Gene3D" id="3.30.559.10">
    <property type="entry name" value="Chloramphenicol acetyltransferase-like domain"/>
    <property type="match status" value="4"/>
</dbReference>
<dbReference type="CDD" id="cd05930">
    <property type="entry name" value="A_NRPS"/>
    <property type="match status" value="1"/>
</dbReference>
<dbReference type="GO" id="GO:0043041">
    <property type="term" value="P:amino acid activation for nonribosomal peptide biosynthetic process"/>
    <property type="evidence" value="ECO:0007669"/>
    <property type="project" value="TreeGrafter"/>
</dbReference>
<feature type="domain" description="Carrier" evidence="7">
    <location>
        <begin position="699"/>
        <end position="773"/>
    </location>
</feature>
<dbReference type="GO" id="GO:0003824">
    <property type="term" value="F:catalytic activity"/>
    <property type="evidence" value="ECO:0007669"/>
    <property type="project" value="InterPro"/>
</dbReference>
<keyword evidence="2" id="KW-0596">Phosphopantetheine</keyword>
<dbReference type="Gene3D" id="3.40.50.1820">
    <property type="entry name" value="alpha/beta hydrolase"/>
    <property type="match status" value="2"/>
</dbReference>
<dbReference type="InterPro" id="IPR045851">
    <property type="entry name" value="AMP-bd_C_sf"/>
</dbReference>
<dbReference type="InterPro" id="IPR001242">
    <property type="entry name" value="Condensation_dom"/>
</dbReference>
<dbReference type="Pfam" id="PF00550">
    <property type="entry name" value="PP-binding"/>
    <property type="match status" value="3"/>
</dbReference>
<dbReference type="NCBIfam" id="TIGR01720">
    <property type="entry name" value="NRPS-para261"/>
    <property type="match status" value="1"/>
</dbReference>
<feature type="domain" description="Carrier" evidence="7">
    <location>
        <begin position="2271"/>
        <end position="2345"/>
    </location>
</feature>
<dbReference type="PANTHER" id="PTHR45527:SF1">
    <property type="entry name" value="FATTY ACID SYNTHASE"/>
    <property type="match status" value="1"/>
</dbReference>
<protein>
    <submittedName>
        <fullName evidence="8">Non-ribosomal peptide synthetase</fullName>
    </submittedName>
</protein>
<keyword evidence="3" id="KW-0597">Phosphoprotein</keyword>
<dbReference type="GO" id="GO:0044550">
    <property type="term" value="P:secondary metabolite biosynthetic process"/>
    <property type="evidence" value="ECO:0007669"/>
    <property type="project" value="TreeGrafter"/>
</dbReference>
<dbReference type="SMART" id="SM00823">
    <property type="entry name" value="PKS_PP"/>
    <property type="match status" value="3"/>
</dbReference>
<name>A0A846WGR3_9ACTN</name>
<evidence type="ECO:0000256" key="3">
    <source>
        <dbReference type="ARBA" id="ARBA00022553"/>
    </source>
</evidence>
<dbReference type="Gene3D" id="3.40.50.980">
    <property type="match status" value="2"/>
</dbReference>
<gene>
    <name evidence="8" type="ORF">HGA05_03740</name>
</gene>
<dbReference type="Gene3D" id="1.10.1200.10">
    <property type="entry name" value="ACP-like"/>
    <property type="match status" value="1"/>
</dbReference>
<dbReference type="GO" id="GO:0017000">
    <property type="term" value="P:antibiotic biosynthetic process"/>
    <property type="evidence" value="ECO:0007669"/>
    <property type="project" value="UniProtKB-KW"/>
</dbReference>
<dbReference type="PROSITE" id="PS50075">
    <property type="entry name" value="CARRIER"/>
    <property type="match status" value="3"/>
</dbReference>
<keyword evidence="5" id="KW-0045">Antibiotic biosynthesis</keyword>
<feature type="compositionally biased region" description="Basic and acidic residues" evidence="6">
    <location>
        <begin position="1865"/>
        <end position="1874"/>
    </location>
</feature>
<evidence type="ECO:0000256" key="5">
    <source>
        <dbReference type="ARBA" id="ARBA00023194"/>
    </source>
</evidence>
<evidence type="ECO:0000256" key="4">
    <source>
        <dbReference type="ARBA" id="ARBA00022737"/>
    </source>
</evidence>
<dbReference type="PANTHER" id="PTHR45527">
    <property type="entry name" value="NONRIBOSOMAL PEPTIDE SYNTHETASE"/>
    <property type="match status" value="1"/>
</dbReference>
<dbReference type="InterPro" id="IPR029058">
    <property type="entry name" value="AB_hydrolase_fold"/>
</dbReference>
<comment type="caution">
    <text evidence="8">The sequence shown here is derived from an EMBL/GenBank/DDBJ whole genome shotgun (WGS) entry which is preliminary data.</text>
</comment>